<reference evidence="2" key="5">
    <citation type="submission" date="2025-09" db="UniProtKB">
        <authorList>
            <consortium name="Ensembl"/>
        </authorList>
    </citation>
    <scope>IDENTIFICATION</scope>
</reference>
<evidence type="ECO:0007829" key="5">
    <source>
        <dbReference type="ProteomicsDB" id="A0A8I5KV23"/>
    </source>
</evidence>
<reference evidence="2" key="4">
    <citation type="submission" date="2025-08" db="UniProtKB">
        <authorList>
            <consortium name="Ensembl"/>
        </authorList>
    </citation>
    <scope>IDENTIFICATION</scope>
</reference>
<dbReference type="EMBL" id="AC008068">
    <property type="status" value="NOT_ANNOTATED_CDS"/>
    <property type="molecule type" value="Genomic_DNA"/>
</dbReference>
<dbReference type="EMBL" id="AC007883">
    <property type="status" value="NOT_ANNOTATED_CDS"/>
    <property type="molecule type" value="Genomic_DNA"/>
</dbReference>
<dbReference type="GeneTree" id="ENSGT00530000063603"/>
<dbReference type="OrthoDB" id="239053at2759"/>
<name>A0A8I5KV23_HUMAN</name>
<dbReference type="AlphaFoldDB" id="A0A8I5KV23"/>
<sequence>MEEGGGGVRSLVPGGPVLLVLCGLLEASGGGRALPQLSDDIPFRVNWPGTEFSLRQGLTMLPRLVSNSWAQAILVPEPPRILGLHV</sequence>
<evidence type="ECO:0000313" key="3">
    <source>
        <dbReference type="Proteomes" id="UP000005640"/>
    </source>
</evidence>
<accession>A0A8I5KV23</accession>
<keyword evidence="4 5" id="KW-1267">Proteomics identification</keyword>
<evidence type="ECO:0000313" key="2">
    <source>
        <dbReference type="Ensembl" id="ENSP00000509110.1"/>
    </source>
</evidence>
<dbReference type="Proteomes" id="UP000005640">
    <property type="component" value="Chromosome 2"/>
</dbReference>
<dbReference type="OpenTargets" id="ENSG00000068912"/>
<organism evidence="2 3">
    <name type="scientific">Homo sapiens</name>
    <name type="common">Human</name>
    <dbReference type="NCBI Taxonomy" id="9606"/>
    <lineage>
        <taxon>Eukaryota</taxon>
        <taxon>Metazoa</taxon>
        <taxon>Chordata</taxon>
        <taxon>Craniata</taxon>
        <taxon>Vertebrata</taxon>
        <taxon>Euteleostomi</taxon>
        <taxon>Mammalia</taxon>
        <taxon>Eutheria</taxon>
        <taxon>Euarchontoglires</taxon>
        <taxon>Primates</taxon>
        <taxon>Haplorrhini</taxon>
        <taxon>Catarrhini</taxon>
        <taxon>Hominidae</taxon>
        <taxon>Homo</taxon>
    </lineage>
</organism>
<protein>
    <submittedName>
        <fullName evidence="2">Endoplasmic reticulum lectin 1</fullName>
    </submittedName>
</protein>
<dbReference type="Ensembl" id="ENST00000689943.1">
    <property type="protein sequence ID" value="ENSP00000509110.1"/>
    <property type="gene ID" value="ENSG00000068912.16"/>
</dbReference>
<dbReference type="SMR" id="A0A8I5KV23"/>
<keyword evidence="1" id="KW-0732">Signal</keyword>
<dbReference type="HGNC" id="HGNC:25222">
    <property type="gene designation" value="ERLEC1"/>
</dbReference>
<reference evidence="2 3" key="3">
    <citation type="journal article" date="2005" name="Nature">
        <title>Generation and annotation of the DNA sequences of human chromosomes 2 and 4.</title>
        <authorList>
            <person name="Hillier L.W."/>
            <person name="Graves T.A."/>
            <person name="Fulton R.S."/>
            <person name="Fulton L.A."/>
            <person name="Pepin K.H."/>
            <person name="Minx P."/>
            <person name="Wagner-McPherson C."/>
            <person name="Layman D."/>
            <person name="Wylie K."/>
            <person name="Sekhon M."/>
            <person name="Becker M.C."/>
            <person name="Fewell G.A."/>
            <person name="Delehaunty K.D."/>
            <person name="Miner T.L."/>
            <person name="Nash W.E."/>
            <person name="Kremitzki C."/>
            <person name="Oddy L."/>
            <person name="Du H."/>
            <person name="Sun H."/>
            <person name="Bradshaw-Cordum H."/>
            <person name="Ali J."/>
            <person name="Carter J."/>
            <person name="Cordes M."/>
            <person name="Harris A."/>
            <person name="Isak A."/>
            <person name="van Brunt A."/>
            <person name="Nguyen C."/>
            <person name="Du F."/>
            <person name="Courtney L."/>
            <person name="Kalicki J."/>
            <person name="Ozersky P."/>
            <person name="Abbott S."/>
            <person name="Armstrong J."/>
            <person name="Belter E.A."/>
            <person name="Caruso L."/>
            <person name="Cedroni M."/>
            <person name="Cotton M."/>
            <person name="Davidson T."/>
            <person name="Desai A."/>
            <person name="Elliott G."/>
            <person name="Erb T."/>
            <person name="Fronick C."/>
            <person name="Gaige T."/>
            <person name="Haakenson W."/>
            <person name="Haglund K."/>
            <person name="Holmes A."/>
            <person name="Harkins R."/>
            <person name="Kim K."/>
            <person name="Kruchowski S.S."/>
            <person name="Strong C.M."/>
            <person name="Grewal N."/>
            <person name="Goyea E."/>
            <person name="Hou S."/>
            <person name="Levy A."/>
            <person name="Martinka S."/>
            <person name="Mead K."/>
            <person name="McLellan M.D."/>
            <person name="Meyer R."/>
            <person name="Randall-Maher J."/>
            <person name="Tomlinson C."/>
            <person name="Dauphin-Kohlberg S."/>
            <person name="Kozlowicz-Reilly A."/>
            <person name="Shah N."/>
            <person name="Swearengen-Shahid S."/>
            <person name="Snider J."/>
            <person name="Strong J.T."/>
            <person name="Thompson J."/>
            <person name="Yoakum M."/>
            <person name="Leonard S."/>
            <person name="Pearman C."/>
            <person name="Trani L."/>
            <person name="Radionenko M."/>
            <person name="Waligorski J.E."/>
            <person name="Wang C."/>
            <person name="Rock S.M."/>
            <person name="Tin-Wollam A.M."/>
            <person name="Maupin R."/>
            <person name="Latreille P."/>
            <person name="Wendl M.C."/>
            <person name="Yang S.P."/>
            <person name="Pohl C."/>
            <person name="Wallis J.W."/>
            <person name="Spieth J."/>
            <person name="Bieri T.A."/>
            <person name="Berkowicz N."/>
            <person name="Nelson J.O."/>
            <person name="Osborne J."/>
            <person name="Ding L."/>
            <person name="Meyer R."/>
            <person name="Sabo A."/>
            <person name="Shotland Y."/>
            <person name="Sinha P."/>
            <person name="Wohldmann P.E."/>
            <person name="Cook L.L."/>
            <person name="Hickenbotham M.T."/>
            <person name="Eldred J."/>
            <person name="Williams D."/>
            <person name="Jones T.A."/>
            <person name="She X."/>
            <person name="Ciccarelli F.D."/>
            <person name="Izaurralde E."/>
            <person name="Taylor J."/>
            <person name="Schmutz J."/>
            <person name="Myers R.M."/>
            <person name="Cox D.R."/>
            <person name="Huang X."/>
            <person name="McPherson J.D."/>
            <person name="Mardis E.R."/>
            <person name="Clifton S.W."/>
            <person name="Warren W.C."/>
            <person name="Chinwalla A.T."/>
            <person name="Eddy S.R."/>
            <person name="Marra M.A."/>
            <person name="Ovcharenko I."/>
            <person name="Furey T.S."/>
            <person name="Miller W."/>
            <person name="Eichler E.E."/>
            <person name="Bork P."/>
            <person name="Suyama M."/>
            <person name="Torrents D."/>
            <person name="Waterston R.H."/>
            <person name="Wilson R.K."/>
        </authorList>
    </citation>
    <scope>NUCLEOTIDE SEQUENCE [LARGE SCALE GENOMIC DNA]</scope>
</reference>
<gene>
    <name evidence="2" type="primary">ERLEC1</name>
</gene>
<reference evidence="2 3" key="1">
    <citation type="journal article" date="2001" name="Nature">
        <title>Initial sequencing and analysis of the human genome.</title>
        <authorList>
            <consortium name="International Human Genome Sequencing Consortium"/>
            <person name="Lander E.S."/>
            <person name="Linton L.M."/>
            <person name="Birren B."/>
            <person name="Nusbaum C."/>
            <person name="Zody M.C."/>
            <person name="Baldwin J."/>
            <person name="Devon K."/>
            <person name="Dewar K."/>
            <person name="Doyle M."/>
            <person name="FitzHugh W."/>
            <person name="Funke R."/>
            <person name="Gage D."/>
            <person name="Harris K."/>
            <person name="Heaford A."/>
            <person name="Howland J."/>
            <person name="Kann L."/>
            <person name="Lehoczky J."/>
            <person name="LeVine R."/>
            <person name="McEwan P."/>
            <person name="McKernan K."/>
            <person name="Meldrim J."/>
            <person name="Mesirov J.P."/>
            <person name="Miranda C."/>
            <person name="Morris W."/>
            <person name="Naylor J."/>
            <person name="Raymond C."/>
            <person name="Rosetti M."/>
            <person name="Santos R."/>
            <person name="Sheridan A."/>
            <person name="Sougnez C."/>
            <person name="Stange-Thomann N."/>
            <person name="Stojanovic N."/>
            <person name="Subramanian A."/>
            <person name="Wyman D."/>
            <person name="Rogers J."/>
            <person name="Sulston J."/>
            <person name="Ainscough R."/>
            <person name="Beck S."/>
            <person name="Bentley D."/>
            <person name="Burton J."/>
            <person name="Clee C."/>
            <person name="Carter N."/>
            <person name="Coulson A."/>
            <person name="Deadman R."/>
            <person name="Deloukas P."/>
            <person name="Dunham A."/>
            <person name="Dunham I."/>
            <person name="Durbin R."/>
            <person name="French L."/>
            <person name="Grafham D."/>
            <person name="Gregory S."/>
            <person name="Hubbard T."/>
            <person name="Humphray S."/>
            <person name="Hunt A."/>
            <person name="Jones M."/>
            <person name="Lloyd C."/>
            <person name="McMurray A."/>
            <person name="Matthews L."/>
            <person name="Mercer S."/>
            <person name="Milne S."/>
            <person name="Mullikin J.C."/>
            <person name="Mungall A."/>
            <person name="Plumb R."/>
            <person name="Ross M."/>
            <person name="Shownkeen R."/>
            <person name="Sims S."/>
            <person name="Waterston R.H."/>
            <person name="Wilson R.K."/>
            <person name="Hillier L.W."/>
            <person name="McPherson J.D."/>
            <person name="Marra M.A."/>
            <person name="Mardis E.R."/>
            <person name="Fulton L.A."/>
            <person name="Chinwalla A.T."/>
            <person name="Pepin K.H."/>
            <person name="Gish W.R."/>
            <person name="Chissoe S.L."/>
            <person name="Wendl M.C."/>
            <person name="Delehaunty K.D."/>
            <person name="Miner T.L."/>
            <person name="Delehaunty A."/>
            <person name="Kramer J.B."/>
            <person name="Cook L.L."/>
            <person name="Fulton R.S."/>
            <person name="Johnson D.L."/>
            <person name="Minx P.J."/>
            <person name="Clifton S.W."/>
            <person name="Hawkins T."/>
            <person name="Branscomb E."/>
            <person name="Predki P."/>
            <person name="Richardson P."/>
            <person name="Wenning S."/>
            <person name="Slezak T."/>
            <person name="Doggett N."/>
            <person name="Cheng J.F."/>
            <person name="Olsen A."/>
            <person name="Lucas S."/>
            <person name="Elkin C."/>
            <person name="Uberbacher E."/>
            <person name="Frazier M."/>
            <person name="Gibbs R.A."/>
            <person name="Muzny D.M."/>
            <person name="Scherer S.E."/>
            <person name="Bouck J.B."/>
            <person name="Sodergren E.J."/>
            <person name="Worley K.C."/>
            <person name="Rives C.M."/>
            <person name="Gorrell J.H."/>
            <person name="Metzker M.L."/>
            <person name="Naylor S.L."/>
            <person name="Kucherlapati R.S."/>
            <person name="Nelson D.L."/>
            <person name="Weinstock G.M."/>
            <person name="Sakaki Y."/>
            <person name="Fujiyama A."/>
            <person name="Hattori M."/>
            <person name="Yada T."/>
            <person name="Toyoda A."/>
            <person name="Itoh T."/>
            <person name="Kawagoe C."/>
            <person name="Watanabe H."/>
            <person name="Totoki Y."/>
            <person name="Taylor T."/>
            <person name="Weissenbach J."/>
            <person name="Heilig R."/>
            <person name="Saurin W."/>
            <person name="Artiguenave F."/>
            <person name="Brottier P."/>
            <person name="Bruls T."/>
            <person name="Pelletier E."/>
            <person name="Robert C."/>
            <person name="Wincker P."/>
            <person name="Smith D.R."/>
            <person name="Doucette-Stamm L."/>
            <person name="Rubenfield M."/>
            <person name="Weinstock K."/>
            <person name="Lee H.M."/>
            <person name="Dubois J."/>
            <person name="Rosenthal A."/>
            <person name="Platzer M."/>
            <person name="Nyakatura G."/>
            <person name="Taudien S."/>
            <person name="Rump A."/>
            <person name="Yang H."/>
            <person name="Yu J."/>
            <person name="Wang J."/>
            <person name="Huang G."/>
            <person name="Gu J."/>
            <person name="Hood L."/>
            <person name="Rowen L."/>
            <person name="Madan A."/>
            <person name="Qin S."/>
            <person name="Davis R.W."/>
            <person name="Federspiel N.A."/>
            <person name="Abola A.P."/>
            <person name="Proctor M.J."/>
            <person name="Myers R.M."/>
            <person name="Schmutz J."/>
            <person name="Dickson M."/>
            <person name="Grimwood J."/>
            <person name="Cox D.R."/>
            <person name="Olson M.V."/>
            <person name="Kaul R."/>
            <person name="Raymond C."/>
            <person name="Shimizu N."/>
            <person name="Kawasaki K."/>
            <person name="Minoshima S."/>
            <person name="Evans G.A."/>
            <person name="Athanasiou M."/>
            <person name="Schultz R."/>
            <person name="Roe B.A."/>
            <person name="Chen F."/>
            <person name="Pan H."/>
            <person name="Ramser J."/>
            <person name="Lehrach H."/>
            <person name="Reinhardt R."/>
            <person name="McCombie W.R."/>
            <person name="de la Bastide M."/>
            <person name="Dedhia N."/>
            <person name="Blocker H."/>
            <person name="Hornischer K."/>
            <person name="Nordsiek G."/>
            <person name="Agarwala R."/>
            <person name="Aravind L."/>
            <person name="Bailey J.A."/>
            <person name="Bateman A."/>
            <person name="Batzoglou S."/>
            <person name="Birney E."/>
            <person name="Bork P."/>
            <person name="Brown D.G."/>
            <person name="Burge C.B."/>
            <person name="Cerutti L."/>
            <person name="Chen H.C."/>
            <person name="Church D."/>
            <person name="Clamp M."/>
            <person name="Copley R.R."/>
            <person name="Doerks T."/>
            <person name="Eddy S.R."/>
            <person name="Eichler E.E."/>
            <person name="Furey T.S."/>
            <person name="Galagan J."/>
            <person name="Gilbert J.G."/>
            <person name="Harmon C."/>
            <person name="Hayashizaki Y."/>
            <person name="Haussler D."/>
            <person name="Hermjakob H."/>
            <person name="Hokamp K."/>
            <person name="Jang W."/>
            <person name="Johnson L.S."/>
            <person name="Jones T.A."/>
            <person name="Kasif S."/>
            <person name="Kaspryzk A."/>
            <person name="Kennedy S."/>
            <person name="Kent W.J."/>
            <person name="Kitts P."/>
            <person name="Koonin E.V."/>
            <person name="Korf I."/>
            <person name="Kulp D."/>
            <person name="Lancet D."/>
            <person name="Lowe T.M."/>
            <person name="McLysaght A."/>
            <person name="Mikkelsen T."/>
            <person name="Moran J.V."/>
            <person name="Mulder N."/>
            <person name="Pollara V.J."/>
            <person name="Ponting C.P."/>
            <person name="Schuler G."/>
            <person name="Schultz J."/>
            <person name="Slater G."/>
            <person name="Smit A.F."/>
            <person name="Stupka E."/>
            <person name="Szustakowski J."/>
            <person name="Thierry-Mieg D."/>
            <person name="Thierry-Mieg J."/>
            <person name="Wagner L."/>
            <person name="Wallis J."/>
            <person name="Wheeler R."/>
            <person name="Williams A."/>
            <person name="Wolf Y.I."/>
            <person name="Wolfe K.H."/>
            <person name="Yang S.P."/>
            <person name="Yeh R.F."/>
            <person name="Collins F."/>
            <person name="Guyer M.S."/>
            <person name="Peterson J."/>
            <person name="Felsenfeld A."/>
            <person name="Wetterstrand K.A."/>
            <person name="Patrinos A."/>
            <person name="Morgan M.J."/>
            <person name="de Jong P."/>
            <person name="Catanese J.J."/>
            <person name="Osoegawa K."/>
            <person name="Shizuya H."/>
            <person name="Choi S."/>
            <person name="Chen Y.J."/>
        </authorList>
    </citation>
    <scope>NUCLEOTIDE SEQUENCE [LARGE SCALE GENOMIC DNA]</scope>
</reference>
<evidence type="ECO:0000256" key="1">
    <source>
        <dbReference type="SAM" id="SignalP"/>
    </source>
</evidence>
<feature type="signal peptide" evidence="1">
    <location>
        <begin position="1"/>
        <end position="33"/>
    </location>
</feature>
<keyword evidence="3" id="KW-1185">Reference proteome</keyword>
<dbReference type="Ensembl" id="ENST00000689943.1">
    <property type="protein sequence ID" value="ENSP00000509110.1"/>
    <property type="gene ID" value="ENSG00000068912.15"/>
</dbReference>
<evidence type="ECO:0007829" key="4">
    <source>
        <dbReference type="PeptideAtlas" id="A0A8I5KV23"/>
    </source>
</evidence>
<feature type="chain" id="PRO_5035327064" evidence="1">
    <location>
        <begin position="34"/>
        <end position="86"/>
    </location>
</feature>
<reference evidence="2 3" key="2">
    <citation type="journal article" date="2004" name="Nature">
        <title>Finishing the euchromatic sequence of the human genome.</title>
        <authorList>
            <consortium name="International Human Genome Sequencing Consortium"/>
        </authorList>
    </citation>
    <scope>NUCLEOTIDE SEQUENCE [LARGE SCALE GENOMIC DNA]</scope>
</reference>
<proteinExistence type="evidence at protein level"/>